<reference evidence="1" key="1">
    <citation type="submission" date="2021-07" db="EMBL/GenBank/DDBJ databases">
        <title>Occurrence of streptococci in the human mouth that bind to a non-human glycan.</title>
        <authorList>
            <person name="Cross B."/>
            <person name="Thamadilok S."/>
            <person name="Bensing B."/>
            <person name="Sasmal A."/>
            <person name="Khedri Z."/>
            <person name="Deng L."/>
            <person name="Yu H."/>
            <person name="Mehta A."/>
            <person name="Aluvathingal J."/>
            <person name="Nadendla S."/>
            <person name="Vickerman M."/>
            <person name="Chen X."/>
            <person name="Dewhirst F."/>
            <person name="Gill A."/>
            <person name="Lettrichova I."/>
            <person name="Diaz S."/>
            <person name="Gill S."/>
            <person name="Tettelin H."/>
            <person name="Iverson T."/>
            <person name="Sullam P."/>
            <person name="Varki A."/>
            <person name="Ruhl S."/>
        </authorList>
    </citation>
    <scope>NUCLEOTIDE SEQUENCE</scope>
    <source>
        <strain evidence="1">SK9</strain>
    </source>
</reference>
<dbReference type="GO" id="GO:0005524">
    <property type="term" value="F:ATP binding"/>
    <property type="evidence" value="ECO:0007669"/>
    <property type="project" value="UniProtKB-KW"/>
</dbReference>
<protein>
    <submittedName>
        <fullName evidence="1">ATP-binding protein</fullName>
    </submittedName>
</protein>
<dbReference type="Proteomes" id="UP000826921">
    <property type="component" value="Unassembled WGS sequence"/>
</dbReference>
<organism evidence="1 2">
    <name type="scientific">Streptococcus gordonii</name>
    <dbReference type="NCBI Taxonomy" id="1302"/>
    <lineage>
        <taxon>Bacteria</taxon>
        <taxon>Bacillati</taxon>
        <taxon>Bacillota</taxon>
        <taxon>Bacilli</taxon>
        <taxon>Lactobacillales</taxon>
        <taxon>Streptococcaceae</taxon>
        <taxon>Streptococcus</taxon>
    </lineage>
</organism>
<dbReference type="AlphaFoldDB" id="A0AB35FU98"/>
<dbReference type="EMBL" id="JAHZQA010000002">
    <property type="protein sequence ID" value="MBZ2127018.1"/>
    <property type="molecule type" value="Genomic_DNA"/>
</dbReference>
<dbReference type="Gene3D" id="3.30.565.10">
    <property type="entry name" value="Histidine kinase-like ATPase, C-terminal domain"/>
    <property type="match status" value="1"/>
</dbReference>
<comment type="caution">
    <text evidence="1">The sequence shown here is derived from an EMBL/GenBank/DDBJ whole genome shotgun (WGS) entry which is preliminary data.</text>
</comment>
<evidence type="ECO:0000313" key="2">
    <source>
        <dbReference type="Proteomes" id="UP000826921"/>
    </source>
</evidence>
<proteinExistence type="predicted"/>
<keyword evidence="1" id="KW-0547">Nucleotide-binding</keyword>
<evidence type="ECO:0000313" key="1">
    <source>
        <dbReference type="EMBL" id="MBZ2127018.1"/>
    </source>
</evidence>
<keyword evidence="1" id="KW-0067">ATP-binding</keyword>
<dbReference type="Pfam" id="PF13589">
    <property type="entry name" value="HATPase_c_3"/>
    <property type="match status" value="1"/>
</dbReference>
<name>A0AB35FU98_STRGN</name>
<gene>
    <name evidence="1" type="ORF">K1I74_02955</name>
</gene>
<dbReference type="SUPFAM" id="SSF55874">
    <property type="entry name" value="ATPase domain of HSP90 chaperone/DNA topoisomerase II/histidine kinase"/>
    <property type="match status" value="1"/>
</dbReference>
<accession>A0AB35FU98</accession>
<dbReference type="RefSeq" id="WP_061596536.1">
    <property type="nucleotide sequence ID" value="NZ_JAHZQA010000002.1"/>
</dbReference>
<sequence>MNSNKEYPIRISPEILELLGPSLYTNIYYVLSELIANSYDADAENVWLDLSGDSIIIEDDGHGMTYEETVDKYLEVAKSTRNTEAESKSRKFQRPKMGRKGIGKLAALAISSEVRVMTKSNGELSGFTLTRSVPKDGKLLPIEDSDIHFDNISVSGTRIEMLKSEFQIPATSITVKKNLSKFFPQLSSDKKNPFIIHIKGKDKKTLVADSFVDSLATSLDSLLIIGNDTYNIINKFKENAPKYAKDNLREEKEREIAYSIKNKDGKEVDRVLKIKGWIGTYHTTRGLKAKESTDFPDNFLAIYSHEKLGQFNVLNEIGQNRLNEVYVVGQLYVDEFEETSLPDMALSNRQGYKSDDIRYQKFIEESGKILTQILRLKEKAIKAKKKNSDESKRKKKVNAEKQLKESVESTIAYIDSVKQSGNLDKDVANTVLTTMGIKKLATDQDSRKILLSHTSSDQKLNNILYALLLENGFRTNEIIYTSDPECESSVPYGLDVFEYLREFFIQSYSQKQIYVLYVYSDKTSKSPGVLQEIGAGWVVRTDHGIIKAGTKKPEAPLNIAHVYPSVYISPEQDKVYSTEHHLHVLYKLIESVCKMFSKNLKSFEDNKKIFEELGGEIVAENEFSNLLEER</sequence>
<dbReference type="InterPro" id="IPR036890">
    <property type="entry name" value="HATPase_C_sf"/>
</dbReference>